<dbReference type="GO" id="GO:0016747">
    <property type="term" value="F:acyltransferase activity, transferring groups other than amino-acyl groups"/>
    <property type="evidence" value="ECO:0007669"/>
    <property type="project" value="UniProtKB-ARBA"/>
</dbReference>
<dbReference type="EnsemblPlants" id="HORVU.MOREX.r3.4HG0401450.1">
    <property type="protein sequence ID" value="HORVU.MOREX.r3.4HG0401450.1.CDS1"/>
    <property type="gene ID" value="HORVU.MOREX.r3.4HG0401450"/>
</dbReference>
<reference evidence="4" key="1">
    <citation type="journal article" date="2012" name="Nature">
        <title>A physical, genetic and functional sequence assembly of the barley genome.</title>
        <authorList>
            <consortium name="The International Barley Genome Sequencing Consortium"/>
            <person name="Mayer K.F."/>
            <person name="Waugh R."/>
            <person name="Brown J.W."/>
            <person name="Schulman A."/>
            <person name="Langridge P."/>
            <person name="Platzer M."/>
            <person name="Fincher G.B."/>
            <person name="Muehlbauer G.J."/>
            <person name="Sato K."/>
            <person name="Close T.J."/>
            <person name="Wise R.P."/>
            <person name="Stein N."/>
        </authorList>
    </citation>
    <scope>NUCLEOTIDE SEQUENCE [LARGE SCALE GENOMIC DNA]</scope>
    <source>
        <strain evidence="4">cv. Morex</strain>
    </source>
</reference>
<keyword evidence="2" id="KW-0012">Acyltransferase</keyword>
<evidence type="ECO:0000313" key="4">
    <source>
        <dbReference type="Proteomes" id="UP000011116"/>
    </source>
</evidence>
<protein>
    <submittedName>
        <fullName evidence="3">Uncharacterized protein</fullName>
    </submittedName>
</protein>
<evidence type="ECO:0000313" key="3">
    <source>
        <dbReference type="EnsemblPlants" id="HORVU.MOREX.r3.4HG0401450.1.CDS1"/>
    </source>
</evidence>
<dbReference type="Proteomes" id="UP000011116">
    <property type="component" value="Chromosome 4H"/>
</dbReference>
<dbReference type="PANTHER" id="PTHR31625">
    <property type="match status" value="1"/>
</dbReference>
<evidence type="ECO:0000256" key="2">
    <source>
        <dbReference type="ARBA" id="ARBA00023315"/>
    </source>
</evidence>
<dbReference type="Pfam" id="PF02458">
    <property type="entry name" value="Transferase"/>
    <property type="match status" value="1"/>
</dbReference>
<proteinExistence type="predicted"/>
<keyword evidence="4" id="KW-1185">Reference proteome</keyword>
<dbReference type="InterPro" id="IPR023213">
    <property type="entry name" value="CAT-like_dom_sf"/>
</dbReference>
<sequence>MAPAPRQEASPKLSVVESAVVAPWPIPPVPETSLPLTFFDVFWLNLPPVERVFFYRLVPGPGAAATATILSNLKTSLAQTLRAFYPFAGRLRLRPGTADRHELHYQPGDGVIFTVAKYDLDVDELSMDEPREVAKMAQLVPSLPDGGAVLALQATVLHGGRGLSIGMALHHAACDGACSTRFLHTWAAASAGAVAPAPPVIDRTLVKDPTGLCVAFIRAMASTEKKDDVKMAGGKLLTTFTLSMENIQRIKDVVLLAAAAEAGAPPRCSSLVATFGFIWSCHQRAKQDEKASNGGDGDRTYFLFPVDHRSRMEPHPIPDEYLGNCVGAALHGAPKDRVAASGAVGLFTACTAVAAAIEQAVGVGGIGSPELWWERIREAKSSGGGVLMVAGSPRFRVYGVDFGFGQPAKVEIVSVAMTGAMAIAESRRSSGGIEVGISLPPDAMRRFQDCFHDAIAWLQCTTPLNK</sequence>
<reference evidence="3" key="2">
    <citation type="submission" date="2020-10" db="EMBL/GenBank/DDBJ databases">
        <authorList>
            <person name="Scholz U."/>
            <person name="Mascher M."/>
            <person name="Fiebig A."/>
        </authorList>
    </citation>
    <scope>NUCLEOTIDE SEQUENCE [LARGE SCALE GENOMIC DNA]</scope>
    <source>
        <strain evidence="3">cv. Morex</strain>
    </source>
</reference>
<name>A0A8I6XNJ7_HORVV</name>
<evidence type="ECO:0000256" key="1">
    <source>
        <dbReference type="ARBA" id="ARBA00022679"/>
    </source>
</evidence>
<organism evidence="3 4">
    <name type="scientific">Hordeum vulgare subsp. vulgare</name>
    <name type="common">Domesticated barley</name>
    <dbReference type="NCBI Taxonomy" id="112509"/>
    <lineage>
        <taxon>Eukaryota</taxon>
        <taxon>Viridiplantae</taxon>
        <taxon>Streptophyta</taxon>
        <taxon>Embryophyta</taxon>
        <taxon>Tracheophyta</taxon>
        <taxon>Spermatophyta</taxon>
        <taxon>Magnoliopsida</taxon>
        <taxon>Liliopsida</taxon>
        <taxon>Poales</taxon>
        <taxon>Poaceae</taxon>
        <taxon>BOP clade</taxon>
        <taxon>Pooideae</taxon>
        <taxon>Triticodae</taxon>
        <taxon>Triticeae</taxon>
        <taxon>Hordeinae</taxon>
        <taxon>Hordeum</taxon>
    </lineage>
</organism>
<dbReference type="GeneID" id="123446996"/>
<gene>
    <name evidence="3" type="primary">LOC123446996</name>
</gene>
<dbReference type="InterPro" id="IPR051504">
    <property type="entry name" value="Plant_metabolite_acyltrans"/>
</dbReference>
<reference evidence="3" key="3">
    <citation type="submission" date="2022-01" db="UniProtKB">
        <authorList>
            <consortium name="EnsemblPlants"/>
        </authorList>
    </citation>
    <scope>IDENTIFICATION</scope>
    <source>
        <strain evidence="3">subsp. vulgare</strain>
    </source>
</reference>
<dbReference type="Gene3D" id="3.30.559.10">
    <property type="entry name" value="Chloramphenicol acetyltransferase-like domain"/>
    <property type="match status" value="2"/>
</dbReference>
<dbReference type="KEGG" id="hvg:123446996"/>
<dbReference type="RefSeq" id="XP_044979480.1">
    <property type="nucleotide sequence ID" value="XM_045123545.1"/>
</dbReference>
<accession>A0A8I6XNJ7</accession>
<dbReference type="SMR" id="A0A8I6XNJ7"/>
<dbReference type="Gramene" id="HORVU.MOREX.r2.4HG0334100.1">
    <property type="protein sequence ID" value="HORVU.MOREX.r2.4HG0334100.1.CDS.1"/>
    <property type="gene ID" value="HORVU.MOREX.r2.4HG0334100"/>
</dbReference>
<dbReference type="Gramene" id="HORVU.MOREX.r3.4HG0401450.1">
    <property type="protein sequence ID" value="HORVU.MOREX.r3.4HG0401450.1.CDS1"/>
    <property type="gene ID" value="HORVU.MOREX.r3.4HG0401450"/>
</dbReference>
<dbReference type="AlphaFoldDB" id="A0A8I6XNJ7"/>
<keyword evidence="1" id="KW-0808">Transferase</keyword>
<dbReference type="OrthoDB" id="1862401at2759"/>